<gene>
    <name evidence="1" type="ORF">pC5.7c_616</name>
    <name evidence="2" type="ORF">pC5.8b_475</name>
</gene>
<geneLocation type="plasmid" evidence="1">
    <name>pC5.7c</name>
</geneLocation>
<keyword evidence="1" id="KW-0614">Plasmid</keyword>
<name>A0A7S4ZRJ4_RHIRH</name>
<sequence>MAMMTDAVDTSATEAAKAENLTARAAALLSLNGNPHSTNLRTEGPFHGFLVQATLSPMRPLNIKVATFA</sequence>
<dbReference type="EMBL" id="MK318969">
    <property type="protein sequence ID" value="QCL09483.1"/>
    <property type="molecule type" value="Genomic_DNA"/>
</dbReference>
<protein>
    <submittedName>
        <fullName evidence="1">Uncharacterized protein</fullName>
    </submittedName>
</protein>
<reference evidence="1" key="1">
    <citation type="submission" date="2018-12" db="EMBL/GenBank/DDBJ databases">
        <title>Three Rhizobium rhizogenes strains isolated from the same crown gall tumor carry diverse plasmids.</title>
        <authorList>
            <person name="Pulawska J."/>
            <person name="Kuzmanovic N."/>
        </authorList>
    </citation>
    <scope>NUCLEOTIDE SEQUENCE</scope>
    <source>
        <strain evidence="1">C5.7</strain>
        <strain evidence="2">Colt5.8</strain>
        <plasmid evidence="1">pC5.7c</plasmid>
        <plasmid evidence="2">pColt5.8b</plasmid>
    </source>
</reference>
<proteinExistence type="predicted"/>
<organism evidence="1">
    <name type="scientific">Rhizobium rhizogenes</name>
    <name type="common">Agrobacterium rhizogenes</name>
    <dbReference type="NCBI Taxonomy" id="359"/>
    <lineage>
        <taxon>Bacteria</taxon>
        <taxon>Pseudomonadati</taxon>
        <taxon>Pseudomonadota</taxon>
        <taxon>Alphaproteobacteria</taxon>
        <taxon>Hyphomicrobiales</taxon>
        <taxon>Rhizobiaceae</taxon>
        <taxon>Rhizobium/Agrobacterium group</taxon>
        <taxon>Rhizobium</taxon>
    </lineage>
</organism>
<dbReference type="AlphaFoldDB" id="A0A7S4ZRJ4"/>
<evidence type="ECO:0000313" key="2">
    <source>
        <dbReference type="EMBL" id="QCL09965.1"/>
    </source>
</evidence>
<accession>A0A7S4ZRJ4</accession>
<dbReference type="EMBL" id="MK318972">
    <property type="protein sequence ID" value="QCL09965.1"/>
    <property type="molecule type" value="Genomic_DNA"/>
</dbReference>
<evidence type="ECO:0000313" key="1">
    <source>
        <dbReference type="EMBL" id="QCL09483.1"/>
    </source>
</evidence>
<dbReference type="RefSeq" id="WP_174049034.1">
    <property type="nucleotide sequence ID" value="NZ_MK318969.1"/>
</dbReference>
<geneLocation type="plasmid" evidence="2">
    <name>pColt5.8b</name>
</geneLocation>